<evidence type="ECO:0000313" key="2">
    <source>
        <dbReference type="EMBL" id="MDQ0536247.1"/>
    </source>
</evidence>
<gene>
    <name evidence="2" type="ORF">QO018_005141</name>
</gene>
<dbReference type="Proteomes" id="UP001244552">
    <property type="component" value="Unassembled WGS sequence"/>
</dbReference>
<evidence type="ECO:0000313" key="3">
    <source>
        <dbReference type="Proteomes" id="UP001244552"/>
    </source>
</evidence>
<keyword evidence="3" id="KW-1185">Reference proteome</keyword>
<sequence>MAYCKINLETLVVIGGPEDLPAALVGLLPESLVDLGWTDPTLELIGYGYWPVTEEAVALPSALTHQIVADPDRAPLVDTEAKLVTLPRKVVPLPDEVLAANLDARRAAKVDAINAERDRRLALGVEHGGKTFGTDVQTRTDLGGMATTAALVLAGALTWPDSYAQGWIASDNSRLPLPTPQDGVALAAAVAGTYSAIVQHARDVKDAALASDDPESIDHLSGWPEG</sequence>
<feature type="domain" description="DUF4376" evidence="1">
    <location>
        <begin position="105"/>
        <end position="217"/>
    </location>
</feature>
<comment type="caution">
    <text evidence="2">The sequence shown here is derived from an EMBL/GenBank/DDBJ whole genome shotgun (WGS) entry which is preliminary data.</text>
</comment>
<proteinExistence type="predicted"/>
<reference evidence="2 3" key="1">
    <citation type="submission" date="2023-07" db="EMBL/GenBank/DDBJ databases">
        <title>Genomic Encyclopedia of Type Strains, Phase IV (KMG-IV): sequencing the most valuable type-strain genomes for metagenomic binning, comparative biology and taxonomic classification.</title>
        <authorList>
            <person name="Goeker M."/>
        </authorList>
    </citation>
    <scope>NUCLEOTIDE SEQUENCE [LARGE SCALE GENOMIC DNA]</scope>
    <source>
        <strain evidence="2 3">DSM 19922</strain>
    </source>
</reference>
<accession>A0ABU0MRZ0</accession>
<dbReference type="RefSeq" id="WP_209988581.1">
    <property type="nucleotide sequence ID" value="NZ_JAGINO010000025.1"/>
</dbReference>
<protein>
    <recommendedName>
        <fullName evidence="1">DUF4376 domain-containing protein</fullName>
    </recommendedName>
</protein>
<organism evidence="2 3">
    <name type="scientific">Azospirillum picis</name>
    <dbReference type="NCBI Taxonomy" id="488438"/>
    <lineage>
        <taxon>Bacteria</taxon>
        <taxon>Pseudomonadati</taxon>
        <taxon>Pseudomonadota</taxon>
        <taxon>Alphaproteobacteria</taxon>
        <taxon>Rhodospirillales</taxon>
        <taxon>Azospirillaceae</taxon>
        <taxon>Azospirillum</taxon>
    </lineage>
</organism>
<dbReference type="InterPro" id="IPR025484">
    <property type="entry name" value="DUF4376"/>
</dbReference>
<dbReference type="Pfam" id="PF14301">
    <property type="entry name" value="DUF4376"/>
    <property type="match status" value="1"/>
</dbReference>
<evidence type="ECO:0000259" key="1">
    <source>
        <dbReference type="Pfam" id="PF14301"/>
    </source>
</evidence>
<name>A0ABU0MRZ0_9PROT</name>
<dbReference type="EMBL" id="JAUSVU010000024">
    <property type="protein sequence ID" value="MDQ0536247.1"/>
    <property type="molecule type" value="Genomic_DNA"/>
</dbReference>